<keyword evidence="3" id="KW-1185">Reference proteome</keyword>
<dbReference type="AlphaFoldDB" id="A0A6L2PEJ1"/>
<proteinExistence type="predicted"/>
<name>A0A6L2PEJ1_COPFO</name>
<evidence type="ECO:0000256" key="1">
    <source>
        <dbReference type="SAM" id="MobiDB-lite"/>
    </source>
</evidence>
<evidence type="ECO:0000313" key="2">
    <source>
        <dbReference type="EMBL" id="GFG29880.1"/>
    </source>
</evidence>
<feature type="region of interest" description="Disordered" evidence="1">
    <location>
        <begin position="1"/>
        <end position="37"/>
    </location>
</feature>
<dbReference type="InParanoid" id="A0A6L2PEJ1"/>
<comment type="caution">
    <text evidence="2">The sequence shown here is derived from an EMBL/GenBank/DDBJ whole genome shotgun (WGS) entry which is preliminary data.</text>
</comment>
<evidence type="ECO:0000313" key="3">
    <source>
        <dbReference type="Proteomes" id="UP000502823"/>
    </source>
</evidence>
<dbReference type="OrthoDB" id="8123811at2759"/>
<gene>
    <name evidence="2" type="ORF">Cfor_11744</name>
</gene>
<accession>A0A6L2PEJ1</accession>
<sequence>TCCRKETDSESDEEPPTAKEQPTDTQPKGPGSVKDGGHQFEMKMAALMGLRGLQRGDDFELFSNRDDAGNFDDLVYTAGGRRYFLQLKHADNPDKKKLTEGDLVTLLQSCFKSYCAIKNGDTFKDIPIDNSEFIVYTNKELMPTLLKYKRRQREVNIFFETSEKGEIFSFSTDDENKEFDVCTLLDNSVNLDKECRDLGDRRLVTEFLNKLIMVTGQKGQRELDEVIIEEIRKDDAVSVDNDVYETELLEFKTQVEICCRDTKEKMTAIMFRNWLQEAKTASCSSVVSTLFVGCAKKLARTGIQFPDSEISRLQAELSNNRAVHLKSDALTLCSILLLDCLDASKCIFVDFESLQGHKNMLLHAWLGGQWEWLIVSCDSAVQQSDISDTCLKISEKIKRDLPNKRVIILTVYSVEQVGNFALIVHEFKFEQLSKESQEMVLDKKIDFQGCEVTMRSVLQRHGNVENVLGPELVTDLVTEGTAVNIGSKLHVNTGYYAPRVLQREVWLYSTVLRNPNDVFAVSGTTEEEVLKIVPSDCLYGSPQSAPLCTEGHCCGNGAGLNAMQSASCDPDGYSQWQSACSHPIRLQAVMLSDTTWPLFAFLK</sequence>
<dbReference type="EMBL" id="BLKM01000180">
    <property type="protein sequence ID" value="GFG29880.1"/>
    <property type="molecule type" value="Genomic_DNA"/>
</dbReference>
<feature type="non-terminal residue" evidence="2">
    <location>
        <position position="1"/>
    </location>
</feature>
<protein>
    <submittedName>
        <fullName evidence="2">Uncharacterized protein</fullName>
    </submittedName>
</protein>
<organism evidence="2 3">
    <name type="scientific">Coptotermes formosanus</name>
    <name type="common">Formosan subterranean termite</name>
    <dbReference type="NCBI Taxonomy" id="36987"/>
    <lineage>
        <taxon>Eukaryota</taxon>
        <taxon>Metazoa</taxon>
        <taxon>Ecdysozoa</taxon>
        <taxon>Arthropoda</taxon>
        <taxon>Hexapoda</taxon>
        <taxon>Insecta</taxon>
        <taxon>Pterygota</taxon>
        <taxon>Neoptera</taxon>
        <taxon>Polyneoptera</taxon>
        <taxon>Dictyoptera</taxon>
        <taxon>Blattodea</taxon>
        <taxon>Blattoidea</taxon>
        <taxon>Termitoidae</taxon>
        <taxon>Rhinotermitidae</taxon>
        <taxon>Coptotermes</taxon>
    </lineage>
</organism>
<dbReference type="Proteomes" id="UP000502823">
    <property type="component" value="Unassembled WGS sequence"/>
</dbReference>
<reference evidence="3" key="1">
    <citation type="submission" date="2020-01" db="EMBL/GenBank/DDBJ databases">
        <title>Draft genome sequence of the Termite Coptotermes fromosanus.</title>
        <authorList>
            <person name="Itakura S."/>
            <person name="Yosikawa Y."/>
            <person name="Umezawa K."/>
        </authorList>
    </citation>
    <scope>NUCLEOTIDE SEQUENCE [LARGE SCALE GENOMIC DNA]</scope>
</reference>